<dbReference type="OrthoDB" id="505288at2"/>
<evidence type="ECO:0000256" key="1">
    <source>
        <dbReference type="SAM" id="Coils"/>
    </source>
</evidence>
<gene>
    <name evidence="2" type="ORF">NIES593_19335</name>
</gene>
<dbReference type="STRING" id="1921803.NIES593_19335"/>
<dbReference type="RefSeq" id="WP_073601147.1">
    <property type="nucleotide sequence ID" value="NZ_MRCB01000032.1"/>
</dbReference>
<dbReference type="AlphaFoldDB" id="A0A1U7H9N1"/>
<accession>A0A1U7H9N1</accession>
<proteinExistence type="predicted"/>
<sequence>MSSAYSLFKLDRAFRVCEAPSDETKYHLKIAPLDETEKVRLQELEAIVAQGLQTFYEVGQALIEIRDRKLYGEPHKTFEAYCKEKWSLTKRRAYQFMNASAVIQNLCTMVHKFPTSERQVRPLTKLPPAQQLEIWQKAVEESPNGTPTAKIVERLVKEQENSTAKKKPLSEVEQLRQENEHLKEELKRQAQQRERRAALVAAELEQLREENRQLKAELRQRDLDWEVRLAVEREKIRAEVEAQMEAKYRGIIDWLTAQLAEMTAKYEAVLARLEAIEGAKE</sequence>
<dbReference type="Proteomes" id="UP000186868">
    <property type="component" value="Unassembled WGS sequence"/>
</dbReference>
<name>A0A1U7H9N1_9CYAN</name>
<organism evidence="2 3">
    <name type="scientific">Hydrococcus rivularis NIES-593</name>
    <dbReference type="NCBI Taxonomy" id="1921803"/>
    <lineage>
        <taxon>Bacteria</taxon>
        <taxon>Bacillati</taxon>
        <taxon>Cyanobacteriota</taxon>
        <taxon>Cyanophyceae</taxon>
        <taxon>Pleurocapsales</taxon>
        <taxon>Hydrococcaceae</taxon>
        <taxon>Hydrococcus</taxon>
    </lineage>
</organism>
<protein>
    <submittedName>
        <fullName evidence="2">Uncharacterized protein</fullName>
    </submittedName>
</protein>
<dbReference type="EMBL" id="MRCB01000032">
    <property type="protein sequence ID" value="OKH20264.1"/>
    <property type="molecule type" value="Genomic_DNA"/>
</dbReference>
<reference evidence="2 3" key="1">
    <citation type="submission" date="2016-11" db="EMBL/GenBank/DDBJ databases">
        <title>Draft Genome Sequences of Nine Cyanobacterial Strains from Diverse Habitats.</title>
        <authorList>
            <person name="Zhu T."/>
            <person name="Hou S."/>
            <person name="Lu X."/>
            <person name="Hess W.R."/>
        </authorList>
    </citation>
    <scope>NUCLEOTIDE SEQUENCE [LARGE SCALE GENOMIC DNA]</scope>
    <source>
        <strain evidence="2 3">NIES-593</strain>
    </source>
</reference>
<evidence type="ECO:0000313" key="2">
    <source>
        <dbReference type="EMBL" id="OKH20264.1"/>
    </source>
</evidence>
<evidence type="ECO:0000313" key="3">
    <source>
        <dbReference type="Proteomes" id="UP000186868"/>
    </source>
</evidence>
<feature type="coiled-coil region" evidence="1">
    <location>
        <begin position="165"/>
        <end position="224"/>
    </location>
</feature>
<comment type="caution">
    <text evidence="2">The sequence shown here is derived from an EMBL/GenBank/DDBJ whole genome shotgun (WGS) entry which is preliminary data.</text>
</comment>
<keyword evidence="1" id="KW-0175">Coiled coil</keyword>
<keyword evidence="3" id="KW-1185">Reference proteome</keyword>